<organism evidence="2 3">
    <name type="scientific">Falsiroseomonas frigidaquae</name>
    <dbReference type="NCBI Taxonomy" id="487318"/>
    <lineage>
        <taxon>Bacteria</taxon>
        <taxon>Pseudomonadati</taxon>
        <taxon>Pseudomonadota</taxon>
        <taxon>Alphaproteobacteria</taxon>
        <taxon>Acetobacterales</taxon>
        <taxon>Roseomonadaceae</taxon>
        <taxon>Falsiroseomonas</taxon>
    </lineage>
</organism>
<protein>
    <submittedName>
        <fullName evidence="2">Arc family DNA-binding protein</fullName>
    </submittedName>
</protein>
<gene>
    <name evidence="2" type="ORF">HB662_19775</name>
</gene>
<sequence>MARDDPEIRFRAPPALKEELEAAAKANGRSLNAEVVGRLQMSFSATRRERLQAQLQAQMERAQLQAEAERALLQAQIEAEAGGRVSPSSVLPAFTAVDGRRLTASMNLIAKQLDELKELLKSRPSRDDLND</sequence>
<comment type="caution">
    <text evidence="2">The sequence shown here is derived from an EMBL/GenBank/DDBJ whole genome shotgun (WGS) entry which is preliminary data.</text>
</comment>
<dbReference type="SUPFAM" id="SSF47598">
    <property type="entry name" value="Ribbon-helix-helix"/>
    <property type="match status" value="1"/>
</dbReference>
<dbReference type="InterPro" id="IPR013321">
    <property type="entry name" value="Arc_rbn_hlx_hlx"/>
</dbReference>
<accession>A0ABX1F431</accession>
<keyword evidence="3" id="KW-1185">Reference proteome</keyword>
<keyword evidence="2" id="KW-0238">DNA-binding</keyword>
<evidence type="ECO:0000313" key="3">
    <source>
        <dbReference type="Proteomes" id="UP000765160"/>
    </source>
</evidence>
<dbReference type="Proteomes" id="UP000765160">
    <property type="component" value="Unassembled WGS sequence"/>
</dbReference>
<proteinExistence type="predicted"/>
<feature type="domain" description="Arc-like DNA binding" evidence="1">
    <location>
        <begin position="2"/>
        <end position="44"/>
    </location>
</feature>
<dbReference type="RefSeq" id="WP_168051973.1">
    <property type="nucleotide sequence ID" value="NZ_JAATJR010000006.1"/>
</dbReference>
<dbReference type="Pfam" id="PF03869">
    <property type="entry name" value="Arc"/>
    <property type="match status" value="1"/>
</dbReference>
<dbReference type="GO" id="GO:0003677">
    <property type="term" value="F:DNA binding"/>
    <property type="evidence" value="ECO:0007669"/>
    <property type="project" value="UniProtKB-KW"/>
</dbReference>
<dbReference type="Gene3D" id="1.10.1220.10">
    <property type="entry name" value="Met repressor-like"/>
    <property type="match status" value="1"/>
</dbReference>
<name>A0ABX1F431_9PROT</name>
<reference evidence="2 3" key="1">
    <citation type="submission" date="2020-03" db="EMBL/GenBank/DDBJ databases">
        <title>Roseomonas selenitidurans sp. nov. isolated from soil.</title>
        <authorList>
            <person name="Liu H."/>
        </authorList>
    </citation>
    <scope>NUCLEOTIDE SEQUENCE [LARGE SCALE GENOMIC DNA]</scope>
    <source>
        <strain evidence="2 3">JCM 15073</strain>
    </source>
</reference>
<dbReference type="EMBL" id="JAAVTX010000006">
    <property type="protein sequence ID" value="NKE47029.1"/>
    <property type="molecule type" value="Genomic_DNA"/>
</dbReference>
<dbReference type="InterPro" id="IPR005569">
    <property type="entry name" value="Arc_DNA-bd_dom"/>
</dbReference>
<evidence type="ECO:0000313" key="2">
    <source>
        <dbReference type="EMBL" id="NKE47029.1"/>
    </source>
</evidence>
<evidence type="ECO:0000259" key="1">
    <source>
        <dbReference type="Pfam" id="PF03869"/>
    </source>
</evidence>
<dbReference type="InterPro" id="IPR010985">
    <property type="entry name" value="Ribbon_hlx_hlx"/>
</dbReference>